<name>A0ACC1PSW4_9APHY</name>
<proteinExistence type="predicted"/>
<accession>A0ACC1PSW4</accession>
<keyword evidence="2" id="KW-1185">Reference proteome</keyword>
<dbReference type="Proteomes" id="UP001144978">
    <property type="component" value="Unassembled WGS sequence"/>
</dbReference>
<reference evidence="1" key="1">
    <citation type="submission" date="2022-08" db="EMBL/GenBank/DDBJ databases">
        <title>Genome Sequence of Pycnoporus sanguineus.</title>
        <authorList>
            <person name="Buettner E."/>
        </authorList>
    </citation>
    <scope>NUCLEOTIDE SEQUENCE</scope>
    <source>
        <strain evidence="1">CG-C14</strain>
    </source>
</reference>
<protein>
    <submittedName>
        <fullName evidence="1">Uncharacterized protein</fullName>
    </submittedName>
</protein>
<gene>
    <name evidence="1" type="ORF">NUW54_g6214</name>
</gene>
<dbReference type="EMBL" id="JANSHE010001629">
    <property type="protein sequence ID" value="KAJ3001784.1"/>
    <property type="molecule type" value="Genomic_DNA"/>
</dbReference>
<sequence>MSTAMQGLLRVAGGGPLQFYAPPKVEAGDTSKAEVNKLPAQDHVGEDSKAVPEQSKADVNKPQAQEKVDDDSKDEPPEHPHLNKLFATLLSYFKARYVIIDWDAQNRRTPQTSSGSRSEDNSTRRNVPPRPRTVDLQEGDLMDTLAVQPSQQDRRLARVLEDHTGVLNDFWEALGRAGWPKDDAVKDRLPENYDPRELVLALERMCALSFMRTTGINEDLEDAPARKKRRTDASEPIAPSTAMLPPPGRIAGTSFGDSIVTGKTVKGKGRATPRSRN</sequence>
<evidence type="ECO:0000313" key="2">
    <source>
        <dbReference type="Proteomes" id="UP001144978"/>
    </source>
</evidence>
<evidence type="ECO:0000313" key="1">
    <source>
        <dbReference type="EMBL" id="KAJ3001784.1"/>
    </source>
</evidence>
<comment type="caution">
    <text evidence="1">The sequence shown here is derived from an EMBL/GenBank/DDBJ whole genome shotgun (WGS) entry which is preliminary data.</text>
</comment>
<organism evidence="1 2">
    <name type="scientific">Trametes sanguinea</name>
    <dbReference type="NCBI Taxonomy" id="158606"/>
    <lineage>
        <taxon>Eukaryota</taxon>
        <taxon>Fungi</taxon>
        <taxon>Dikarya</taxon>
        <taxon>Basidiomycota</taxon>
        <taxon>Agaricomycotina</taxon>
        <taxon>Agaricomycetes</taxon>
        <taxon>Polyporales</taxon>
        <taxon>Polyporaceae</taxon>
        <taxon>Trametes</taxon>
    </lineage>
</organism>